<dbReference type="AlphaFoldDB" id="A0A4Y9QQB5"/>
<name>A0A4Y9QQB5_9MICO</name>
<protein>
    <recommendedName>
        <fullName evidence="4">DUF4232 domain-containing protein</fullName>
    </recommendedName>
</protein>
<dbReference type="PROSITE" id="PS51257">
    <property type="entry name" value="PROKAR_LIPOPROTEIN"/>
    <property type="match status" value="1"/>
</dbReference>
<dbReference type="EMBL" id="SPQZ01000009">
    <property type="protein sequence ID" value="TFV94831.1"/>
    <property type="molecule type" value="Genomic_DNA"/>
</dbReference>
<reference evidence="2 3" key="1">
    <citation type="journal article" date="2018" name="J. Microbiol.">
        <title>Leifsonia flava sp. nov., a novel actinobacterium isolated from the rhizosphere of Aquilegia viridiflora.</title>
        <authorList>
            <person name="Cai Y."/>
            <person name="Tao W.Z."/>
            <person name="Ma Y.J."/>
            <person name="Cheng J."/>
            <person name="Zhang M.Y."/>
            <person name="Zhang Y.X."/>
        </authorList>
    </citation>
    <scope>NUCLEOTIDE SEQUENCE [LARGE SCALE GENOMIC DNA]</scope>
    <source>
        <strain evidence="2 3">SYP-B2174</strain>
    </source>
</reference>
<dbReference type="Proteomes" id="UP000298127">
    <property type="component" value="Unassembled WGS sequence"/>
</dbReference>
<evidence type="ECO:0000313" key="2">
    <source>
        <dbReference type="EMBL" id="TFV94831.1"/>
    </source>
</evidence>
<feature type="signal peptide" evidence="1">
    <location>
        <begin position="1"/>
        <end position="28"/>
    </location>
</feature>
<keyword evidence="3" id="KW-1185">Reference proteome</keyword>
<proteinExistence type="predicted"/>
<feature type="chain" id="PRO_5039569183" description="DUF4232 domain-containing protein" evidence="1">
    <location>
        <begin position="29"/>
        <end position="307"/>
    </location>
</feature>
<accession>A0A4Y9QQB5</accession>
<evidence type="ECO:0000313" key="3">
    <source>
        <dbReference type="Proteomes" id="UP000298127"/>
    </source>
</evidence>
<comment type="caution">
    <text evidence="2">The sequence shown here is derived from an EMBL/GenBank/DDBJ whole genome shotgun (WGS) entry which is preliminary data.</text>
</comment>
<sequence>MARERIRPAPALAAAVALVAVAAGASLAGCSGAGPTPSAAASAAAVSSFSVEAAVVQGRTDYTRGVFSMAITNTGAEPLTILDAVYSSPRFAEAAERTGDPVTLVSGQRIDLRAPIPPLACDAAAADGTGEIGTIDLTVTDGSPDAAPTELSLVPTDPNETVDRLLREGCLVHDVDAVVTVAPPPALRVEGTGAEGQAFIDLTFTPTGADGSATFTGVRSTTLMSPADGADGWPLGFTVDAASGVRDVTLPMRPTRCDPHALADDKVGTVLVIDATTSTGREGRYLLPLPPAVKAQVYEYITVVCGD</sequence>
<dbReference type="RefSeq" id="WP_135121642.1">
    <property type="nucleotide sequence ID" value="NZ_SPQZ01000009.1"/>
</dbReference>
<organism evidence="2 3">
    <name type="scientific">Orlajensenia leifsoniae</name>
    <dbReference type="NCBI Taxonomy" id="2561933"/>
    <lineage>
        <taxon>Bacteria</taxon>
        <taxon>Bacillati</taxon>
        <taxon>Actinomycetota</taxon>
        <taxon>Actinomycetes</taxon>
        <taxon>Micrococcales</taxon>
        <taxon>Microbacteriaceae</taxon>
        <taxon>Orlajensenia</taxon>
    </lineage>
</organism>
<gene>
    <name evidence="2" type="ORF">E4M00_16840</name>
</gene>
<keyword evidence="1" id="KW-0732">Signal</keyword>
<evidence type="ECO:0000256" key="1">
    <source>
        <dbReference type="SAM" id="SignalP"/>
    </source>
</evidence>
<evidence type="ECO:0008006" key="4">
    <source>
        <dbReference type="Google" id="ProtNLM"/>
    </source>
</evidence>